<feature type="domain" description="HTH deoR-type" evidence="4">
    <location>
        <begin position="2"/>
        <end position="57"/>
    </location>
</feature>
<dbReference type="InterPro" id="IPR057727">
    <property type="entry name" value="WCX_dom"/>
</dbReference>
<dbReference type="PANTHER" id="PTHR34580">
    <property type="match status" value="1"/>
</dbReference>
<dbReference type="InterPro" id="IPR013196">
    <property type="entry name" value="HTH_11"/>
</dbReference>
<dbReference type="Gene3D" id="1.10.10.10">
    <property type="entry name" value="Winged helix-like DNA-binding domain superfamily/Winged helix DNA-binding domain"/>
    <property type="match status" value="1"/>
</dbReference>
<dbReference type="InterPro" id="IPR001034">
    <property type="entry name" value="DeoR_HTH"/>
</dbReference>
<organism evidence="5 6">
    <name type="scientific">Neobacillus rhizosphaerae</name>
    <dbReference type="NCBI Taxonomy" id="2880965"/>
    <lineage>
        <taxon>Bacteria</taxon>
        <taxon>Bacillati</taxon>
        <taxon>Bacillota</taxon>
        <taxon>Bacilli</taxon>
        <taxon>Bacillales</taxon>
        <taxon>Bacillaceae</taxon>
        <taxon>Neobacillus</taxon>
    </lineage>
</organism>
<dbReference type="SUPFAM" id="SSF46785">
    <property type="entry name" value="Winged helix' DNA-binding domain"/>
    <property type="match status" value="1"/>
</dbReference>
<evidence type="ECO:0000256" key="3">
    <source>
        <dbReference type="ARBA" id="ARBA00023163"/>
    </source>
</evidence>
<reference evidence="5" key="1">
    <citation type="submission" date="2022-04" db="EMBL/GenBank/DDBJ databases">
        <authorList>
            <person name="Criscuolo A."/>
        </authorList>
    </citation>
    <scope>NUCLEOTIDE SEQUENCE</scope>
    <source>
        <strain evidence="5">CIP111895</strain>
    </source>
</reference>
<dbReference type="RefSeq" id="WP_248735643.1">
    <property type="nucleotide sequence ID" value="NZ_CALBWS010000015.1"/>
</dbReference>
<evidence type="ECO:0000313" key="6">
    <source>
        <dbReference type="Proteomes" id="UP000838308"/>
    </source>
</evidence>
<sequence length="323" mass="37227">MRADRLISILLLLQNKGKLTTKTLAKELEVTERTIHRDMEALSAAGIPVVADRGKSGGWRLLEQYRTNLTGLKANEIKSLFISPSFQLLTDLGLTKDWQEARQKLLASIPSSLHKNADDVWSRIHVDINAWRQSTEKIESFKILQQAIWDEKKLQIKYERADGECVERIVDPLGLVAKGSRWYLIASSNEDFRNYRASRVKSATLTNESFSRPKSFNLVQYWRDSTEKFIKSLPRYDVEVEISPSIVQRIKFTGRFVQLIKMDSPLDNGWIPANLCFDTEQEAKEYILGFGDQIRIIHPDTLKQNIYDMAKALVNFYKQDNGR</sequence>
<dbReference type="InterPro" id="IPR036388">
    <property type="entry name" value="WH-like_DNA-bd_sf"/>
</dbReference>
<name>A0ABN8KSC5_9BACI</name>
<dbReference type="PANTHER" id="PTHR34580:SF1">
    <property type="entry name" value="PROTEIN PAFC"/>
    <property type="match status" value="1"/>
</dbReference>
<dbReference type="InterPro" id="IPR028349">
    <property type="entry name" value="PafC-like"/>
</dbReference>
<keyword evidence="1" id="KW-0805">Transcription regulation</keyword>
<dbReference type="Pfam" id="PF08279">
    <property type="entry name" value="HTH_11"/>
    <property type="match status" value="1"/>
</dbReference>
<dbReference type="Pfam" id="PF13280">
    <property type="entry name" value="WYL"/>
    <property type="match status" value="1"/>
</dbReference>
<comment type="caution">
    <text evidence="5">The sequence shown here is derived from an EMBL/GenBank/DDBJ whole genome shotgun (WGS) entry which is preliminary data.</text>
</comment>
<keyword evidence="6" id="KW-1185">Reference proteome</keyword>
<dbReference type="InterPro" id="IPR026881">
    <property type="entry name" value="WYL_dom"/>
</dbReference>
<dbReference type="PROSITE" id="PS52050">
    <property type="entry name" value="WYL"/>
    <property type="match status" value="1"/>
</dbReference>
<keyword evidence="2" id="KW-0238">DNA-binding</keyword>
<evidence type="ECO:0000256" key="2">
    <source>
        <dbReference type="ARBA" id="ARBA00023125"/>
    </source>
</evidence>
<evidence type="ECO:0000259" key="4">
    <source>
        <dbReference type="PROSITE" id="PS51000"/>
    </source>
</evidence>
<dbReference type="PROSITE" id="PS51000">
    <property type="entry name" value="HTH_DEOR_2"/>
    <property type="match status" value="1"/>
</dbReference>
<dbReference type="EMBL" id="CALBWS010000015">
    <property type="protein sequence ID" value="CAH2715370.1"/>
    <property type="molecule type" value="Genomic_DNA"/>
</dbReference>
<evidence type="ECO:0000256" key="1">
    <source>
        <dbReference type="ARBA" id="ARBA00023015"/>
    </source>
</evidence>
<dbReference type="InterPro" id="IPR036390">
    <property type="entry name" value="WH_DNA-bd_sf"/>
</dbReference>
<dbReference type="InterPro" id="IPR051534">
    <property type="entry name" value="CBASS_pafABC_assoc_protein"/>
</dbReference>
<protein>
    <recommendedName>
        <fullName evidence="4">HTH deoR-type domain-containing protein</fullName>
    </recommendedName>
</protein>
<dbReference type="Pfam" id="PF25583">
    <property type="entry name" value="WCX"/>
    <property type="match status" value="1"/>
</dbReference>
<dbReference type="SMART" id="SM00420">
    <property type="entry name" value="HTH_DEOR"/>
    <property type="match status" value="1"/>
</dbReference>
<accession>A0ABN8KSC5</accession>
<evidence type="ECO:0000313" key="5">
    <source>
        <dbReference type="EMBL" id="CAH2715370.1"/>
    </source>
</evidence>
<dbReference type="InterPro" id="IPR018356">
    <property type="entry name" value="Tscrpt_reg_HTH_DeoR_CS"/>
</dbReference>
<dbReference type="PIRSF" id="PIRSF016838">
    <property type="entry name" value="PafC"/>
    <property type="match status" value="1"/>
</dbReference>
<keyword evidence="3" id="KW-0804">Transcription</keyword>
<dbReference type="PROSITE" id="PS00894">
    <property type="entry name" value="HTH_DEOR_1"/>
    <property type="match status" value="1"/>
</dbReference>
<gene>
    <name evidence="5" type="ORF">BACCIP111895_02554</name>
</gene>
<dbReference type="Proteomes" id="UP000838308">
    <property type="component" value="Unassembled WGS sequence"/>
</dbReference>
<proteinExistence type="predicted"/>